<gene>
    <name evidence="3" type="ORF">GDZ32_07025</name>
</gene>
<dbReference type="AlphaFoldDB" id="A0A6A7K2J1"/>
<proteinExistence type="predicted"/>
<dbReference type="Proteomes" id="UP000430466">
    <property type="component" value="Unassembled WGS sequence"/>
</dbReference>
<dbReference type="GO" id="GO:0006355">
    <property type="term" value="P:regulation of DNA-templated transcription"/>
    <property type="evidence" value="ECO:0007669"/>
    <property type="project" value="InterPro"/>
</dbReference>
<dbReference type="InterPro" id="IPR037923">
    <property type="entry name" value="HTH-like"/>
</dbReference>
<evidence type="ECO:0000313" key="4">
    <source>
        <dbReference type="Proteomes" id="UP000430466"/>
    </source>
</evidence>
<sequence length="103" mass="12152">MKWGEFQTQSSLSTEANISFYGLQRCESNYAFKGNNMRAQYVVHYIKAGKGMFMSINHRPAYLKQGDLFILPRSIPCFYKADSEDPWVYQWIGSRVFRFKLFI</sequence>
<evidence type="ECO:0000256" key="1">
    <source>
        <dbReference type="ARBA" id="ARBA00023125"/>
    </source>
</evidence>
<accession>A0A6A7K2J1</accession>
<name>A0A6A7K2J1_LACHE</name>
<feature type="domain" description="AraC-type arabinose-binding/dimerisation" evidence="2">
    <location>
        <begin position="17"/>
        <end position="95"/>
    </location>
</feature>
<dbReference type="GO" id="GO:0003677">
    <property type="term" value="F:DNA binding"/>
    <property type="evidence" value="ECO:0007669"/>
    <property type="project" value="UniProtKB-KW"/>
</dbReference>
<keyword evidence="1" id="KW-0238">DNA-binding</keyword>
<dbReference type="RefSeq" id="WP_152724135.1">
    <property type="nucleotide sequence ID" value="NZ_WHOE01000065.1"/>
</dbReference>
<evidence type="ECO:0000313" key="3">
    <source>
        <dbReference type="EMBL" id="MPW14666.1"/>
    </source>
</evidence>
<dbReference type="EMBL" id="WHOE01000065">
    <property type="protein sequence ID" value="MPW14666.1"/>
    <property type="molecule type" value="Genomic_DNA"/>
</dbReference>
<reference evidence="3 4" key="1">
    <citation type="submission" date="2019-10" db="EMBL/GenBank/DDBJ databases">
        <title>Draft genome sequences of Lactobacillus strains.</title>
        <authorList>
            <person name="Cho G.-S."/>
            <person name="Fagbemigun O."/>
            <person name="Brinks E."/>
            <person name="Franz C.M.A.P."/>
        </authorList>
    </citation>
    <scope>NUCLEOTIDE SEQUENCE [LARGE SCALE GENOMIC DNA]</scope>
    <source>
        <strain evidence="3 4">313</strain>
    </source>
</reference>
<dbReference type="Pfam" id="PF02311">
    <property type="entry name" value="AraC_binding"/>
    <property type="match status" value="1"/>
</dbReference>
<dbReference type="CDD" id="cd06986">
    <property type="entry name" value="cupin_MmsR-like_N"/>
    <property type="match status" value="1"/>
</dbReference>
<evidence type="ECO:0000259" key="2">
    <source>
        <dbReference type="Pfam" id="PF02311"/>
    </source>
</evidence>
<protein>
    <recommendedName>
        <fullName evidence="2">AraC-type arabinose-binding/dimerisation domain-containing protein</fullName>
    </recommendedName>
</protein>
<comment type="caution">
    <text evidence="3">The sequence shown here is derived from an EMBL/GenBank/DDBJ whole genome shotgun (WGS) entry which is preliminary data.</text>
</comment>
<dbReference type="InterPro" id="IPR003313">
    <property type="entry name" value="AraC-bd"/>
</dbReference>
<organism evidence="3 4">
    <name type="scientific">Lactobacillus helveticus</name>
    <name type="common">Lactobacillus suntoryeus</name>
    <dbReference type="NCBI Taxonomy" id="1587"/>
    <lineage>
        <taxon>Bacteria</taxon>
        <taxon>Bacillati</taxon>
        <taxon>Bacillota</taxon>
        <taxon>Bacilli</taxon>
        <taxon>Lactobacillales</taxon>
        <taxon>Lactobacillaceae</taxon>
        <taxon>Lactobacillus</taxon>
    </lineage>
</organism>
<dbReference type="SUPFAM" id="SSF51215">
    <property type="entry name" value="Regulatory protein AraC"/>
    <property type="match status" value="1"/>
</dbReference>